<evidence type="ECO:0000313" key="2">
    <source>
        <dbReference type="EMBL" id="TRY69217.1"/>
    </source>
</evidence>
<gene>
    <name evidence="2" type="ORF">TCAL_13782</name>
</gene>
<proteinExistence type="predicted"/>
<feature type="compositionally biased region" description="Polar residues" evidence="1">
    <location>
        <begin position="265"/>
        <end position="293"/>
    </location>
</feature>
<name>A0A553NUV8_TIGCA</name>
<accession>A0A553NUV8</accession>
<evidence type="ECO:0000256" key="1">
    <source>
        <dbReference type="SAM" id="MobiDB-lite"/>
    </source>
</evidence>
<evidence type="ECO:0000313" key="3">
    <source>
        <dbReference type="Proteomes" id="UP000318571"/>
    </source>
</evidence>
<protein>
    <submittedName>
        <fullName evidence="2">Uncharacterized protein</fullName>
    </submittedName>
</protein>
<dbReference type="EMBL" id="VCGU01000010">
    <property type="protein sequence ID" value="TRY69217.1"/>
    <property type="molecule type" value="Genomic_DNA"/>
</dbReference>
<comment type="caution">
    <text evidence="2">The sequence shown here is derived from an EMBL/GenBank/DDBJ whole genome shotgun (WGS) entry which is preliminary data.</text>
</comment>
<keyword evidence="3" id="KW-1185">Reference proteome</keyword>
<dbReference type="Proteomes" id="UP000318571">
    <property type="component" value="Chromosome 1"/>
</dbReference>
<feature type="compositionally biased region" description="Low complexity" evidence="1">
    <location>
        <begin position="294"/>
        <end position="303"/>
    </location>
</feature>
<sequence>MTIPSVWLRMLPKHYVVSFLVWFVVVLTSASLVASLSPVDFRNAYDDLRTGLRCIDMESTVKTQDREKLLDCTHSLVNLCHYTYKTKFKNQREDNCEENFEKICSITFKQQAVNETIKKCYKPMVKECSDEKKADRKPICKTVFESECSTRYIEKQLGKFVGETVCSKIPKQLCGSNSCRFIPGLEECHNKTVINLVNVPEENCDLVPQKTCHGAIKLVPYLSPQHECENVPKEVCSFGVKGTIFGEQPIVTKWCYDPSDGLQEPQDSTDSFTTHDNGSRTGQTVGIPSTGVTSSSPNSNENNSRTRLNDISPLGSRASVDFPDRLGSNRTPGSSDSNKNSNSSNPLSDYPRPGSGFASSGSGASIGVAGLMGDNKKIGSSATVSNGGANFESSSSFVNTGSTVGKNFVPEFQLPPSAAEVINTLGPNPAPVADDVSYEYDYEGPNSVDHNSNGIDYAVPFLEEAQPSTPDPFTPLTTPATTPRTELRGTASADIGPAYEKAGRGARMQQGGSKDNLLQLTSDDEYSYDDYYYDEGDYPEALFYTTPGDKELSKRTTRISATTTPSPNVASKSLPLSTSQSGGSIRSTNSVHDLINESNIKFHKFIPHDLKTIVDLVSEDAKKDLKFAQANGPDASKKAEKAALAKVIQHNDQDRVVDKTVIIKNTPEALKVFGIKNIPKELFDKERQLLRFNEVRKKSHDALSSPTQRNPTQNNHFPSSPPNPANLIGVLSVDKGHKDHGIQNDNARKAKGGLNFRQPKNIAQNLAVTKAQSFAIPDKPSGPNKLEKFRKLQQTGLQNTIKNHQALIHPSQVNMHEPPFKNDNALFFPTNIAEILSTDDKTRTSRNPQNVYDPQAQATKVTFSPPPTLQYGFRPLSTPSLPYSTPLGGSSYKSTGGQFSPPNTLMFGFSPLSTATQRPSTYDDALSQVQKGFTPPIPASNSGGNLDHFRSTPHQSNQDVQFENSLFQTEHPSRPRKSRSMMTILQDFFKPITQPLQDIMSG</sequence>
<feature type="region of interest" description="Disordered" evidence="1">
    <location>
        <begin position="697"/>
        <end position="727"/>
    </location>
</feature>
<dbReference type="AlphaFoldDB" id="A0A553NUV8"/>
<feature type="compositionally biased region" description="Polar residues" evidence="1">
    <location>
        <begin position="558"/>
        <end position="586"/>
    </location>
</feature>
<organism evidence="2 3">
    <name type="scientific">Tigriopus californicus</name>
    <name type="common">Marine copepod</name>
    <dbReference type="NCBI Taxonomy" id="6832"/>
    <lineage>
        <taxon>Eukaryota</taxon>
        <taxon>Metazoa</taxon>
        <taxon>Ecdysozoa</taxon>
        <taxon>Arthropoda</taxon>
        <taxon>Crustacea</taxon>
        <taxon>Multicrustacea</taxon>
        <taxon>Hexanauplia</taxon>
        <taxon>Copepoda</taxon>
        <taxon>Harpacticoida</taxon>
        <taxon>Harpacticidae</taxon>
        <taxon>Tigriopus</taxon>
    </lineage>
</organism>
<feature type="region of interest" description="Disordered" evidence="1">
    <location>
        <begin position="552"/>
        <end position="586"/>
    </location>
</feature>
<feature type="region of interest" description="Disordered" evidence="1">
    <location>
        <begin position="262"/>
        <end position="358"/>
    </location>
</feature>
<feature type="compositionally biased region" description="Low complexity" evidence="1">
    <location>
        <begin position="334"/>
        <end position="358"/>
    </location>
</feature>
<feature type="compositionally biased region" description="Polar residues" evidence="1">
    <location>
        <begin position="702"/>
        <end position="718"/>
    </location>
</feature>
<reference evidence="2 3" key="1">
    <citation type="journal article" date="2018" name="Nat. Ecol. Evol.">
        <title>Genomic signatures of mitonuclear coevolution across populations of Tigriopus californicus.</title>
        <authorList>
            <person name="Barreto F.S."/>
            <person name="Watson E.T."/>
            <person name="Lima T.G."/>
            <person name="Willett C.S."/>
            <person name="Edmands S."/>
            <person name="Li W."/>
            <person name="Burton R.S."/>
        </authorList>
    </citation>
    <scope>NUCLEOTIDE SEQUENCE [LARGE SCALE GENOMIC DNA]</scope>
    <source>
        <strain evidence="2 3">San Diego</strain>
    </source>
</reference>